<organism evidence="2 3">
    <name type="scientific">Scopulibacillus darangshiensis</name>
    <dbReference type="NCBI Taxonomy" id="442528"/>
    <lineage>
        <taxon>Bacteria</taxon>
        <taxon>Bacillati</taxon>
        <taxon>Bacillota</taxon>
        <taxon>Bacilli</taxon>
        <taxon>Bacillales</taxon>
        <taxon>Sporolactobacillaceae</taxon>
        <taxon>Scopulibacillus</taxon>
    </lineage>
</organism>
<dbReference type="EMBL" id="SLXK01000042">
    <property type="protein sequence ID" value="TCP21485.1"/>
    <property type="molecule type" value="Genomic_DNA"/>
</dbReference>
<dbReference type="OrthoDB" id="2550672at2"/>
<dbReference type="GO" id="GO:0006508">
    <property type="term" value="P:proteolysis"/>
    <property type="evidence" value="ECO:0007669"/>
    <property type="project" value="UniProtKB-KW"/>
</dbReference>
<name>A0A4R2NJR8_9BACL</name>
<dbReference type="Proteomes" id="UP000295416">
    <property type="component" value="Unassembled WGS sequence"/>
</dbReference>
<dbReference type="Pfam" id="PF00082">
    <property type="entry name" value="Peptidase_S8"/>
    <property type="match status" value="1"/>
</dbReference>
<evidence type="ECO:0000313" key="3">
    <source>
        <dbReference type="Proteomes" id="UP000295416"/>
    </source>
</evidence>
<gene>
    <name evidence="2" type="ORF">EV207_1426</name>
</gene>
<keyword evidence="3" id="KW-1185">Reference proteome</keyword>
<keyword evidence="2" id="KW-0378">Hydrolase</keyword>
<evidence type="ECO:0000259" key="1">
    <source>
        <dbReference type="Pfam" id="PF00082"/>
    </source>
</evidence>
<dbReference type="RefSeq" id="WP_132747747.1">
    <property type="nucleotide sequence ID" value="NZ_SLXK01000042.1"/>
</dbReference>
<dbReference type="CDD" id="cd00306">
    <property type="entry name" value="Peptidases_S8_S53"/>
    <property type="match status" value="1"/>
</dbReference>
<dbReference type="SUPFAM" id="SSF52743">
    <property type="entry name" value="Subtilisin-like"/>
    <property type="match status" value="1"/>
</dbReference>
<dbReference type="AlphaFoldDB" id="A0A4R2NJR8"/>
<dbReference type="InterPro" id="IPR036852">
    <property type="entry name" value="Peptidase_S8/S53_dom_sf"/>
</dbReference>
<sequence length="458" mass="51775">MHDFFLCPIDIFNYNCKIIVHDDFSIEVQMPAFEEPEEIQDFEDEHGLLTVLSLAHQPCKINGKLHTGISPAATFLVLNHGAFREGEGERLQKGINWLLEKREQWNIKIVLSMGWHALDNPHLLKNTRYNSTVKALAPVLEKDILVVCSNGNSRITNIRPPVEYLAVGGYNDRGSADIKRHVPHTDEPWGPNGDGHMRPDILGPRTYLPVPIHKKEGSMRSVVYYSGTSGSGTLIAGICAYLFSKFPHSDSQLLKNVLKEQGDYIDNYDNPAPKVNVSKVLKALETGYTNNVPPQIKRPIIVENPTNSLQSKCEIERALALSYLVEQSLCSRKDLWMYTLDPTGIVRNIAVSGLHKPAIAKEREKFWAQLHTESEGGVRGLYMYGLLQGATANEIESWISWANDENWSVRWCVDKYLLKYSEFPKFDLTPDPDLIAEKANALNQAYKQYKNKISSLQQ</sequence>
<feature type="domain" description="Peptidase S8/S53" evidence="1">
    <location>
        <begin position="33"/>
        <end position="259"/>
    </location>
</feature>
<dbReference type="InterPro" id="IPR000209">
    <property type="entry name" value="Peptidase_S8/S53_dom"/>
</dbReference>
<dbReference type="GO" id="GO:0004252">
    <property type="term" value="F:serine-type endopeptidase activity"/>
    <property type="evidence" value="ECO:0007669"/>
    <property type="project" value="InterPro"/>
</dbReference>
<proteinExistence type="predicted"/>
<evidence type="ECO:0000313" key="2">
    <source>
        <dbReference type="EMBL" id="TCP21485.1"/>
    </source>
</evidence>
<dbReference type="Gene3D" id="3.40.50.200">
    <property type="entry name" value="Peptidase S8/S53 domain"/>
    <property type="match status" value="1"/>
</dbReference>
<reference evidence="2 3" key="1">
    <citation type="submission" date="2019-03" db="EMBL/GenBank/DDBJ databases">
        <title>Genomic Encyclopedia of Type Strains, Phase IV (KMG-IV): sequencing the most valuable type-strain genomes for metagenomic binning, comparative biology and taxonomic classification.</title>
        <authorList>
            <person name="Goeker M."/>
        </authorList>
    </citation>
    <scope>NUCLEOTIDE SEQUENCE [LARGE SCALE GENOMIC DNA]</scope>
    <source>
        <strain evidence="2 3">DSM 19377</strain>
    </source>
</reference>
<accession>A0A4R2NJR8</accession>
<protein>
    <submittedName>
        <fullName evidence="2">Serine protease AprX</fullName>
    </submittedName>
</protein>
<comment type="caution">
    <text evidence="2">The sequence shown here is derived from an EMBL/GenBank/DDBJ whole genome shotgun (WGS) entry which is preliminary data.</text>
</comment>
<keyword evidence="2" id="KW-0645">Protease</keyword>